<evidence type="ECO:0000313" key="2">
    <source>
        <dbReference type="EMBL" id="GHI70304.1"/>
    </source>
</evidence>
<accession>A0ABQ3SQ91</accession>
<dbReference type="RefSeq" id="WP_189734804.1">
    <property type="nucleotide sequence ID" value="NZ_BMRL01000002.1"/>
</dbReference>
<reference evidence="3" key="1">
    <citation type="submission" date="2023-07" db="EMBL/GenBank/DDBJ databases">
        <title>Whole genome shotgun sequence of Streptomyces nojiriensis NBRC 13794.</title>
        <authorList>
            <person name="Komaki H."/>
            <person name="Tamura T."/>
        </authorList>
    </citation>
    <scope>NUCLEOTIDE SEQUENCE [LARGE SCALE GENOMIC DNA]</scope>
    <source>
        <strain evidence="3">NBRC 13794</strain>
    </source>
</reference>
<dbReference type="EMBL" id="BNEC01000005">
    <property type="protein sequence ID" value="GHI70304.1"/>
    <property type="molecule type" value="Genomic_DNA"/>
</dbReference>
<comment type="caution">
    <text evidence="2">The sequence shown here is derived from an EMBL/GenBank/DDBJ whole genome shotgun (WGS) entry which is preliminary data.</text>
</comment>
<evidence type="ECO:0000313" key="3">
    <source>
        <dbReference type="Proteomes" id="UP000613974"/>
    </source>
</evidence>
<keyword evidence="3" id="KW-1185">Reference proteome</keyword>
<organism evidence="2 3">
    <name type="scientific">Streptomyces nojiriensis</name>
    <dbReference type="NCBI Taxonomy" id="66374"/>
    <lineage>
        <taxon>Bacteria</taxon>
        <taxon>Bacillati</taxon>
        <taxon>Actinomycetota</taxon>
        <taxon>Actinomycetes</taxon>
        <taxon>Kitasatosporales</taxon>
        <taxon>Streptomycetaceae</taxon>
        <taxon>Streptomyces</taxon>
    </lineage>
</organism>
<feature type="region of interest" description="Disordered" evidence="1">
    <location>
        <begin position="1"/>
        <end position="25"/>
    </location>
</feature>
<proteinExistence type="predicted"/>
<protein>
    <submittedName>
        <fullName evidence="2">Uncharacterized protein</fullName>
    </submittedName>
</protein>
<dbReference type="GeneID" id="95588538"/>
<dbReference type="Proteomes" id="UP000613974">
    <property type="component" value="Unassembled WGS sequence"/>
</dbReference>
<gene>
    <name evidence="2" type="ORF">Snoj_42220</name>
</gene>
<sequence>MTRGATHARHDPQPSPHRRPAPHFPWDATNGLALGDKVANQVFTTKLRAL</sequence>
<name>A0ABQ3SQ91_9ACTN</name>
<evidence type="ECO:0000256" key="1">
    <source>
        <dbReference type="SAM" id="MobiDB-lite"/>
    </source>
</evidence>